<evidence type="ECO:0000256" key="1">
    <source>
        <dbReference type="SAM" id="Phobius"/>
    </source>
</evidence>
<keyword evidence="3" id="KW-1185">Reference proteome</keyword>
<proteinExistence type="predicted"/>
<gene>
    <name evidence="2" type="ORF">CBYS24578_00015079</name>
</gene>
<dbReference type="AlphaFoldDB" id="A0A9N9Y751"/>
<reference evidence="2" key="1">
    <citation type="submission" date="2021-10" db="EMBL/GenBank/DDBJ databases">
        <authorList>
            <person name="Piombo E."/>
        </authorList>
    </citation>
    <scope>NUCLEOTIDE SEQUENCE</scope>
</reference>
<keyword evidence="1" id="KW-0472">Membrane</keyword>
<accession>A0A9N9Y751</accession>
<evidence type="ECO:0000313" key="3">
    <source>
        <dbReference type="Proteomes" id="UP000754883"/>
    </source>
</evidence>
<protein>
    <submittedName>
        <fullName evidence="2">Uncharacterized protein</fullName>
    </submittedName>
</protein>
<sequence length="358" mass="39624">MSIAGPRFNCKELGPKEGLIDPKACQSNRLTHNEVVYRAENRIREDTRNDPMINSFKLSWYPEPFKLKCDPQELKTLDCSMTLAQYKLQIDSSSQSRSINVIIEDDKDVWPEKGIPTSFPEAFSANESPRDPEVLAAKFPLAQAYAISRAAILALAGDANLTAAEAGKQDDTYAQKYYSGSATGVFGSPYIGLNNTNEPNIIITADRIQRFLQDLVISTISFSDPSEPLWVNQGDIEAMVGSEIYMFNEKMQFFAPYAACLVVTAAIYILGLWSLYKNGVSASNSFLQFVTTTSTSDTLHQVAETCSFGGAENMSQDLKDLRLRFAARGRTESDEEAGGEDSQLLVAGFVTENKVEYR</sequence>
<keyword evidence="1" id="KW-1133">Transmembrane helix</keyword>
<comment type="caution">
    <text evidence="2">The sequence shown here is derived from an EMBL/GenBank/DDBJ whole genome shotgun (WGS) entry which is preliminary data.</text>
</comment>
<organism evidence="2 3">
    <name type="scientific">Clonostachys byssicola</name>
    <dbReference type="NCBI Taxonomy" id="160290"/>
    <lineage>
        <taxon>Eukaryota</taxon>
        <taxon>Fungi</taxon>
        <taxon>Dikarya</taxon>
        <taxon>Ascomycota</taxon>
        <taxon>Pezizomycotina</taxon>
        <taxon>Sordariomycetes</taxon>
        <taxon>Hypocreomycetidae</taxon>
        <taxon>Hypocreales</taxon>
        <taxon>Bionectriaceae</taxon>
        <taxon>Clonostachys</taxon>
    </lineage>
</organism>
<feature type="transmembrane region" description="Helical" evidence="1">
    <location>
        <begin position="254"/>
        <end position="276"/>
    </location>
</feature>
<keyword evidence="1" id="KW-0812">Transmembrane</keyword>
<evidence type="ECO:0000313" key="2">
    <source>
        <dbReference type="EMBL" id="CAG9992159.1"/>
    </source>
</evidence>
<dbReference type="EMBL" id="CABFNO020001481">
    <property type="protein sequence ID" value="CAG9992159.1"/>
    <property type="molecule type" value="Genomic_DNA"/>
</dbReference>
<dbReference type="OrthoDB" id="5322539at2759"/>
<name>A0A9N9Y751_9HYPO</name>
<dbReference type="Proteomes" id="UP000754883">
    <property type="component" value="Unassembled WGS sequence"/>
</dbReference>